<organism evidence="2 3">
    <name type="scientific">Skeletonema marinoi</name>
    <dbReference type="NCBI Taxonomy" id="267567"/>
    <lineage>
        <taxon>Eukaryota</taxon>
        <taxon>Sar</taxon>
        <taxon>Stramenopiles</taxon>
        <taxon>Ochrophyta</taxon>
        <taxon>Bacillariophyta</taxon>
        <taxon>Coscinodiscophyceae</taxon>
        <taxon>Thalassiosirophycidae</taxon>
        <taxon>Thalassiosirales</taxon>
        <taxon>Skeletonemataceae</taxon>
        <taxon>Skeletonema</taxon>
        <taxon>Skeletonema marinoi-dohrnii complex</taxon>
    </lineage>
</organism>
<evidence type="ECO:0000313" key="3">
    <source>
        <dbReference type="Proteomes" id="UP001224775"/>
    </source>
</evidence>
<dbReference type="Proteomes" id="UP001224775">
    <property type="component" value="Unassembled WGS sequence"/>
</dbReference>
<name>A0AAD8XU63_9STRA</name>
<accession>A0AAD8XU63</accession>
<comment type="caution">
    <text evidence="2">The sequence shown here is derived from an EMBL/GenBank/DDBJ whole genome shotgun (WGS) entry which is preliminary data.</text>
</comment>
<dbReference type="AlphaFoldDB" id="A0AAD8XU63"/>
<reference evidence="2" key="1">
    <citation type="submission" date="2023-06" db="EMBL/GenBank/DDBJ databases">
        <title>Survivors Of The Sea: Transcriptome response of Skeletonema marinoi to long-term dormancy.</title>
        <authorList>
            <person name="Pinder M.I.M."/>
            <person name="Kourtchenko O."/>
            <person name="Robertson E.K."/>
            <person name="Larsson T."/>
            <person name="Maumus F."/>
            <person name="Osuna-Cruz C.M."/>
            <person name="Vancaester E."/>
            <person name="Stenow R."/>
            <person name="Vandepoele K."/>
            <person name="Ploug H."/>
            <person name="Bruchert V."/>
            <person name="Godhe A."/>
            <person name="Topel M."/>
        </authorList>
    </citation>
    <scope>NUCLEOTIDE SEQUENCE</scope>
    <source>
        <strain evidence="2">R05AC</strain>
    </source>
</reference>
<proteinExistence type="predicted"/>
<keyword evidence="3" id="KW-1185">Reference proteome</keyword>
<protein>
    <submittedName>
        <fullName evidence="2">Uncharacterized protein</fullName>
    </submittedName>
</protein>
<dbReference type="EMBL" id="JATAAI010000048">
    <property type="protein sequence ID" value="KAK1733503.1"/>
    <property type="molecule type" value="Genomic_DNA"/>
</dbReference>
<gene>
    <name evidence="2" type="ORF">QTG54_015791</name>
</gene>
<evidence type="ECO:0000256" key="1">
    <source>
        <dbReference type="SAM" id="MobiDB-lite"/>
    </source>
</evidence>
<sequence>MNNNTPNGITTNAGGKPSPPSTAGAKRSHHSGFPHGDNNNWTTSAFFNYGSALTYPALTYPALTYPALTYPALTYPAAPYPAATYPAATYPAATYVLPPPRAKEGKSSEEKKRKKPTCSICNKNGGVYSDICPGCLIRSNCSFFNNSGARKTCQQCSDPACDGGDDKGGELCRTNGGKQVRMLEELDHTESLPPPPPLTNIILPNSKTCKWSINYDRRIVVADFSGVVNKVARSDLDFLFKMYERPDIVVVSIGLAKNTTIALDNGTSQERYEHYLKQLREGKDFQNKKGVCFDEGKVKEATKDDGTWVLNTKYRTLAEFLNYHEKCKVGIEHIKLYLIDYPLPHEIVKDFEANFLIKDILPGGEKCMLSYAGDIGNAYGPLSYIAVGGGNSGTTFHEDGYGTIDSGHLVLSGYNEVIILRRLRGKARKKAANIIGISLYNRPNVSEEENKFHWPTKEKIKLLENLGYSPTLLVVGPGEHIHINKLRLHIFRKVCPHETLSENDCFFELRNELTGSIDRDNWDARCVSIAWDWVFSGNSSLGMARELSTSLRAHFDLSYYQRENDGVCQAIGKVMHLTLSLACTLFERYKSSDREGIDLESIRGILPILAIAKLELGEAEEYINERIINNDAKEGRGDSNSDRYECAACFGELWGYYVQTVAKQWKEQECVCLQCYIGKRRIFGKNKAFWRRTEHITSEYVSNLFDTFETLLNENEADRRWWETTIRKILEDEYKRTHCYELNARSRK</sequence>
<feature type="region of interest" description="Disordered" evidence="1">
    <location>
        <begin position="1"/>
        <end position="35"/>
    </location>
</feature>
<evidence type="ECO:0000313" key="2">
    <source>
        <dbReference type="EMBL" id="KAK1733503.1"/>
    </source>
</evidence>
<feature type="compositionally biased region" description="Polar residues" evidence="1">
    <location>
        <begin position="1"/>
        <end position="13"/>
    </location>
</feature>